<dbReference type="RefSeq" id="XP_067917865.1">
    <property type="nucleotide sequence ID" value="XM_068070160.1"/>
</dbReference>
<evidence type="ECO:0000256" key="2">
    <source>
        <dbReference type="ARBA" id="ARBA00005585"/>
    </source>
</evidence>
<accession>A0A2C6KI08</accession>
<dbReference type="Pfam" id="PF02460">
    <property type="entry name" value="Patched"/>
    <property type="match status" value="1"/>
</dbReference>
<evidence type="ECO:0000313" key="10">
    <source>
        <dbReference type="EMBL" id="PHJ16135.1"/>
    </source>
</evidence>
<feature type="transmembrane region" description="Helical" evidence="8">
    <location>
        <begin position="422"/>
        <end position="443"/>
    </location>
</feature>
<evidence type="ECO:0000256" key="1">
    <source>
        <dbReference type="ARBA" id="ARBA00004141"/>
    </source>
</evidence>
<evidence type="ECO:0000259" key="9">
    <source>
        <dbReference type="PROSITE" id="PS50156"/>
    </source>
</evidence>
<feature type="transmembrane region" description="Helical" evidence="8">
    <location>
        <begin position="321"/>
        <end position="342"/>
    </location>
</feature>
<evidence type="ECO:0000256" key="6">
    <source>
        <dbReference type="ARBA" id="ARBA00023180"/>
    </source>
</evidence>
<keyword evidence="5 8" id="KW-0472">Membrane</keyword>
<sequence length="1089" mass="121286">MERCWRQRPTAALPLGELRGGRRPSTLGPGVLLAGGCERVKETSLRFIMTGFEKYAGVVYDHPWWFIILSLLLTAGMSVGVFTRTTENDVYTLYSLRNSPSQTTKDKLMNVMPPDRIVYALVTSDENLLSRQNLETFARLQQGLESLTLNRDSVTKDEFNHKLKNHDRSTFPEVITLQDVCTKDGSGKCKIQSILDVYPSKLAWGVMPIASPDWPVIVNPVTLKAYRLDSLLADFKTSHVEADPARGRPALTVVDEAKTFLLRVDLRGDAEWRHYTAAFEALILQYLLSEDLGEGLAVTPKAERSSYDELKRVSTLDVVDWIRLAAAVTVVFVYTSIVNWSWTYRSKVVPSAMGALASLLGFGGGAGLVYLCGVQHTTPADATPFLAMGIGVDDLFVIINAYSLTYLHPNPRERVVDAVRDAGLSITITTLTNVVTFIIGALSPYYSISMFCIITAGALTWGYVMCLTFFLGALSLDARREARKESLASALFGPLVPGCCRRRKTITDSQDSLAGGAVDAAGVEDVEVIAVEHGDADQTAQDTPCEDLLTTYQLASLMVLDRKRRYLRTERQSADSTVAAYKRSSDGGGFGEDDIFTSAKPAAIVPASKSYETQPTAPEEKGVDTQPTRRTRRLSSHVQAMTEDESLALIKNFNMEIRENPDNLLKLYHPEPAGNPGRGSRRFFRDYYGRLLGNKFVKAAVLLVFATITGLAIYGVTTLKFGLSLRNITPQDSYLRDFYDLHEEKFPNYGDEVTVFFPDKDKWEDEVVQQRYLKMMSELEQEKWAVVVNDGMSAFLKGAQPVLESGNRERFLTLLRRWLEQDPVGKNYRTLFKFSVEGELEVWRFVYWMPHEDNTTTLYNWFQEGKDLLAEQRPYFTGEVHTALAVIWESDPRILRFTLTNLAIALSCILAISLLLIPNLQSAAIVVVVVFLVDLWLFGFMALINLRLSMISMVNLLISIGYSVDFTIHVAHTFTHCVGTSRTDRMVETMIVMGAPVTHGMLSTLLAVLALAGSPKYILEVFFKMMLMVIIFAHAAGMMLLPVVLTLLGPLRSHTNKAAALKDAARGDTLKEIERNCEIMDVGPASPVV</sequence>
<gene>
    <name evidence="10" type="ORF">CSUI_010053</name>
</gene>
<comment type="caution">
    <text evidence="10">The sequence shown here is derived from an EMBL/GenBank/DDBJ whole genome shotgun (WGS) entry which is preliminary data.</text>
</comment>
<reference evidence="10 11" key="1">
    <citation type="journal article" date="2017" name="Int. J. Parasitol.">
        <title>The genome of the protozoan parasite Cystoisospora suis and a reverse vaccinology approach to identify vaccine candidates.</title>
        <authorList>
            <person name="Palmieri N."/>
            <person name="Shrestha A."/>
            <person name="Ruttkowski B."/>
            <person name="Beck T."/>
            <person name="Vogl C."/>
            <person name="Tomley F."/>
            <person name="Blake D.P."/>
            <person name="Joachim A."/>
        </authorList>
    </citation>
    <scope>NUCLEOTIDE SEQUENCE [LARGE SCALE GENOMIC DNA]</scope>
    <source>
        <strain evidence="10 11">Wien I</strain>
    </source>
</reference>
<name>A0A2C6KI08_9APIC</name>
<feature type="transmembrane region" description="Helical" evidence="8">
    <location>
        <begin position="897"/>
        <end position="917"/>
    </location>
</feature>
<dbReference type="InterPro" id="IPR000731">
    <property type="entry name" value="SSD"/>
</dbReference>
<feature type="region of interest" description="Disordered" evidence="7">
    <location>
        <begin position="608"/>
        <end position="637"/>
    </location>
</feature>
<keyword evidence="6" id="KW-0325">Glycoprotein</keyword>
<dbReference type="InterPro" id="IPR003392">
    <property type="entry name" value="PTHD_SSD"/>
</dbReference>
<dbReference type="OrthoDB" id="6510177at2759"/>
<protein>
    <submittedName>
        <fullName evidence="10">Patched family protein</fullName>
    </submittedName>
</protein>
<evidence type="ECO:0000256" key="4">
    <source>
        <dbReference type="ARBA" id="ARBA00022989"/>
    </source>
</evidence>
<dbReference type="VEuPathDB" id="ToxoDB:CSUI_010053"/>
<feature type="domain" description="SSD" evidence="9">
    <location>
        <begin position="320"/>
        <end position="476"/>
    </location>
</feature>
<evidence type="ECO:0000313" key="11">
    <source>
        <dbReference type="Proteomes" id="UP000221165"/>
    </source>
</evidence>
<proteinExistence type="inferred from homology"/>
<dbReference type="Gene3D" id="1.20.1640.10">
    <property type="entry name" value="Multidrug efflux transporter AcrB transmembrane domain"/>
    <property type="match status" value="2"/>
</dbReference>
<evidence type="ECO:0000256" key="3">
    <source>
        <dbReference type="ARBA" id="ARBA00022692"/>
    </source>
</evidence>
<feature type="transmembrane region" description="Helical" evidence="8">
    <location>
        <begin position="64"/>
        <end position="83"/>
    </location>
</feature>
<dbReference type="GO" id="GO:0016020">
    <property type="term" value="C:membrane"/>
    <property type="evidence" value="ECO:0007669"/>
    <property type="project" value="UniProtKB-SubCell"/>
</dbReference>
<dbReference type="GeneID" id="94433371"/>
<feature type="transmembrane region" description="Helical" evidence="8">
    <location>
        <begin position="385"/>
        <end position="402"/>
    </location>
</feature>
<dbReference type="EMBL" id="MIGC01006590">
    <property type="protein sequence ID" value="PHJ16135.1"/>
    <property type="molecule type" value="Genomic_DNA"/>
</dbReference>
<dbReference type="PANTHER" id="PTHR10796:SF92">
    <property type="entry name" value="PATCHED-RELATED, ISOFORM A"/>
    <property type="match status" value="1"/>
</dbReference>
<organism evidence="10 11">
    <name type="scientific">Cystoisospora suis</name>
    <dbReference type="NCBI Taxonomy" id="483139"/>
    <lineage>
        <taxon>Eukaryota</taxon>
        <taxon>Sar</taxon>
        <taxon>Alveolata</taxon>
        <taxon>Apicomplexa</taxon>
        <taxon>Conoidasida</taxon>
        <taxon>Coccidia</taxon>
        <taxon>Eucoccidiorida</taxon>
        <taxon>Eimeriorina</taxon>
        <taxon>Sarcocystidae</taxon>
        <taxon>Cystoisospora</taxon>
    </lineage>
</organism>
<dbReference type="SUPFAM" id="SSF82866">
    <property type="entry name" value="Multidrug efflux transporter AcrB transmembrane domain"/>
    <property type="match status" value="2"/>
</dbReference>
<feature type="transmembrane region" description="Helical" evidence="8">
    <location>
        <begin position="991"/>
        <end position="1013"/>
    </location>
</feature>
<evidence type="ECO:0000256" key="5">
    <source>
        <dbReference type="ARBA" id="ARBA00023136"/>
    </source>
</evidence>
<comment type="similarity">
    <text evidence="2">Belongs to the patched family.</text>
</comment>
<keyword evidence="11" id="KW-1185">Reference proteome</keyword>
<feature type="transmembrane region" description="Helical" evidence="8">
    <location>
        <begin position="450"/>
        <end position="474"/>
    </location>
</feature>
<feature type="transmembrane region" description="Helical" evidence="8">
    <location>
        <begin position="1025"/>
        <end position="1048"/>
    </location>
</feature>
<dbReference type="PANTHER" id="PTHR10796">
    <property type="entry name" value="PATCHED-RELATED"/>
    <property type="match status" value="1"/>
</dbReference>
<dbReference type="PROSITE" id="PS50156">
    <property type="entry name" value="SSD"/>
    <property type="match status" value="1"/>
</dbReference>
<evidence type="ECO:0000256" key="8">
    <source>
        <dbReference type="SAM" id="Phobius"/>
    </source>
</evidence>
<dbReference type="AlphaFoldDB" id="A0A2C6KI08"/>
<feature type="transmembrane region" description="Helical" evidence="8">
    <location>
        <begin position="923"/>
        <end position="944"/>
    </location>
</feature>
<dbReference type="InterPro" id="IPR051697">
    <property type="entry name" value="Patched_domain-protein"/>
</dbReference>
<feature type="transmembrane region" description="Helical" evidence="8">
    <location>
        <begin position="348"/>
        <end position="373"/>
    </location>
</feature>
<keyword evidence="3 8" id="KW-0812">Transmembrane</keyword>
<evidence type="ECO:0000256" key="7">
    <source>
        <dbReference type="SAM" id="MobiDB-lite"/>
    </source>
</evidence>
<feature type="transmembrane region" description="Helical" evidence="8">
    <location>
        <begin position="696"/>
        <end position="716"/>
    </location>
</feature>
<keyword evidence="4 8" id="KW-1133">Transmembrane helix</keyword>
<comment type="subcellular location">
    <subcellularLocation>
        <location evidence="1">Membrane</location>
        <topology evidence="1">Multi-pass membrane protein</topology>
    </subcellularLocation>
</comment>
<dbReference type="Proteomes" id="UP000221165">
    <property type="component" value="Unassembled WGS sequence"/>
</dbReference>